<dbReference type="InterPro" id="IPR010280">
    <property type="entry name" value="U5_MeTrfase_fam"/>
</dbReference>
<evidence type="ECO:0000256" key="1">
    <source>
        <dbReference type="ARBA" id="ARBA00022485"/>
    </source>
</evidence>
<gene>
    <name evidence="7" type="ORF">AD947_09985</name>
</gene>
<protein>
    <submittedName>
        <fullName evidence="7">23S rRNA methyltransferase</fullName>
    </submittedName>
</protein>
<proteinExistence type="inferred from homology"/>
<evidence type="ECO:0000256" key="3">
    <source>
        <dbReference type="ARBA" id="ARBA00022679"/>
    </source>
</evidence>
<dbReference type="Gene3D" id="2.40.50.140">
    <property type="entry name" value="Nucleic acid-binding proteins"/>
    <property type="match status" value="1"/>
</dbReference>
<name>A0A149TV06_9PROT</name>
<dbReference type="SUPFAM" id="SSF53335">
    <property type="entry name" value="S-adenosyl-L-methionine-dependent methyltransferases"/>
    <property type="match status" value="1"/>
</dbReference>
<dbReference type="GO" id="GO:0070041">
    <property type="term" value="F:rRNA (uridine-C5-)-methyltransferase activity"/>
    <property type="evidence" value="ECO:0007669"/>
    <property type="project" value="TreeGrafter"/>
</dbReference>
<evidence type="ECO:0000313" key="8">
    <source>
        <dbReference type="Proteomes" id="UP000075411"/>
    </source>
</evidence>
<dbReference type="Pfam" id="PF05958">
    <property type="entry name" value="tRNA_U5-meth_tr"/>
    <property type="match status" value="1"/>
</dbReference>
<dbReference type="InterPro" id="IPR012340">
    <property type="entry name" value="NA-bd_OB-fold"/>
</dbReference>
<keyword evidence="1" id="KW-0408">Iron</keyword>
<feature type="binding site" evidence="6">
    <location>
        <position position="361"/>
    </location>
    <ligand>
        <name>S-adenosyl-L-methionine</name>
        <dbReference type="ChEBI" id="CHEBI:59789"/>
    </ligand>
</feature>
<evidence type="ECO:0000256" key="2">
    <source>
        <dbReference type="ARBA" id="ARBA00022603"/>
    </source>
</evidence>
<reference evidence="7 8" key="1">
    <citation type="submission" date="2015-06" db="EMBL/GenBank/DDBJ databases">
        <title>Improved classification and identification of acetic acid bacteria using matrix-assisted laser desorption/ionization time-of-flight mass spectrometry; Gluconobacter nephelii and Gluconobacter uchimurae are later heterotypic synonyms of Gluconobacter japonicus and Gluconobacter oxydans, respectively.</title>
        <authorList>
            <person name="Li L."/>
            <person name="Cleenwerck I."/>
            <person name="De Vuyst L."/>
            <person name="Vandamme P."/>
        </authorList>
    </citation>
    <scope>NUCLEOTIDE SEQUENCE [LARGE SCALE GENOMIC DNA]</scope>
    <source>
        <strain evidence="7 8">LMG 1663</strain>
    </source>
</reference>
<dbReference type="PANTHER" id="PTHR11061">
    <property type="entry name" value="RNA M5U METHYLTRANSFERASE"/>
    <property type="match status" value="1"/>
</dbReference>
<dbReference type="GO" id="GO:0051539">
    <property type="term" value="F:4 iron, 4 sulfur cluster binding"/>
    <property type="evidence" value="ECO:0007669"/>
    <property type="project" value="UniProtKB-KW"/>
</dbReference>
<feature type="binding site" evidence="6">
    <location>
        <position position="317"/>
    </location>
    <ligand>
        <name>S-adenosyl-L-methionine</name>
        <dbReference type="ChEBI" id="CHEBI:59789"/>
    </ligand>
</feature>
<keyword evidence="1" id="KW-0479">Metal-binding</keyword>
<keyword evidence="5" id="KW-0411">Iron-sulfur</keyword>
<dbReference type="PROSITE" id="PS51687">
    <property type="entry name" value="SAM_MT_RNA_M5U"/>
    <property type="match status" value="1"/>
</dbReference>
<organism evidence="7 8">
    <name type="scientific">Acetobacter tropicalis</name>
    <dbReference type="NCBI Taxonomy" id="104102"/>
    <lineage>
        <taxon>Bacteria</taxon>
        <taxon>Pseudomonadati</taxon>
        <taxon>Pseudomonadota</taxon>
        <taxon>Alphaproteobacteria</taxon>
        <taxon>Acetobacterales</taxon>
        <taxon>Acetobacteraceae</taxon>
        <taxon>Acetobacter</taxon>
    </lineage>
</organism>
<dbReference type="AlphaFoldDB" id="A0A149TV06"/>
<dbReference type="RefSeq" id="WP_408735908.1">
    <property type="nucleotide sequence ID" value="NZ_LHZT01000123.1"/>
</dbReference>
<dbReference type="SUPFAM" id="SSF50249">
    <property type="entry name" value="Nucleic acid-binding proteins"/>
    <property type="match status" value="1"/>
</dbReference>
<comment type="similarity">
    <text evidence="6">Belongs to the class I-like SAM-binding methyltransferase superfamily. RNA M5U methyltransferase family.</text>
</comment>
<feature type="active site" description="Nucleophile" evidence="6">
    <location>
        <position position="387"/>
    </location>
</feature>
<keyword evidence="3 6" id="KW-0808">Transferase</keyword>
<keyword evidence="1" id="KW-0004">4Fe-4S</keyword>
<dbReference type="PANTHER" id="PTHR11061:SF49">
    <property type="entry name" value="23S RRNA (URACIL(1939)-C(5))-METHYLTRANSFERASE RLMD"/>
    <property type="match status" value="1"/>
</dbReference>
<keyword evidence="2 6" id="KW-0489">Methyltransferase</keyword>
<dbReference type="EMBL" id="LHZT01000123">
    <property type="protein sequence ID" value="KXV56972.1"/>
    <property type="molecule type" value="Genomic_DNA"/>
</dbReference>
<dbReference type="InterPro" id="IPR029063">
    <property type="entry name" value="SAM-dependent_MTases_sf"/>
</dbReference>
<accession>A0A149TV06</accession>
<evidence type="ECO:0000256" key="6">
    <source>
        <dbReference type="PROSITE-ProRule" id="PRU01024"/>
    </source>
</evidence>
<sequence length="444" mass="46987">MTQSTAAHDEPTPLDVSIRSLGAQGDGVASLPDGSAVHVPYTLPGELVRLTQDKGGRWTLKEILTQSPDRVDPPCSLFGNCGGCTLQHMALPALLAWKSERVNAALKKAGFQTLPTAEQHQVKSHSRRRADLAIRRNGKDILLGLHARNSHAVVDLTECSVLHPTVVSALPAFRQVLRSLEGLRQAGDLHINLLESGMDVLLATDGPLSTGDRTRLAAFADSLSIPRISWRSVSSNAEPENVAQRGSVRHSFGSATVAPPAGTFLQATAESEAWIQESVIAALPKKLGKRDTLIELYAGCGTLSFPLASRARVLAYEGHAAAASCLQAATGGTRVTAECRDLNRRPIMGKTLNTAAGVVLDPPHAGAKLQMTQIAAGKPKSVVYVSCNPAALAKDATALFSAGYSLSSISVIDQFLWSAEVEAVCGFTHESSRRSRSGLSRSGC</sequence>
<dbReference type="Gene3D" id="2.40.50.1070">
    <property type="match status" value="1"/>
</dbReference>
<dbReference type="Gene3D" id="3.40.50.150">
    <property type="entry name" value="Vaccinia Virus protein VP39"/>
    <property type="match status" value="1"/>
</dbReference>
<keyword evidence="4 6" id="KW-0949">S-adenosyl-L-methionine</keyword>
<dbReference type="Proteomes" id="UP000075411">
    <property type="component" value="Unassembled WGS sequence"/>
</dbReference>
<evidence type="ECO:0000256" key="5">
    <source>
        <dbReference type="ARBA" id="ARBA00023014"/>
    </source>
</evidence>
<feature type="binding site" evidence="6">
    <location>
        <position position="266"/>
    </location>
    <ligand>
        <name>S-adenosyl-L-methionine</name>
        <dbReference type="ChEBI" id="CHEBI:59789"/>
    </ligand>
</feature>
<comment type="caution">
    <text evidence="7">The sequence shown here is derived from an EMBL/GenBank/DDBJ whole genome shotgun (WGS) entry which is preliminary data.</text>
</comment>
<dbReference type="GO" id="GO:0070475">
    <property type="term" value="P:rRNA base methylation"/>
    <property type="evidence" value="ECO:0007669"/>
    <property type="project" value="TreeGrafter"/>
</dbReference>
<evidence type="ECO:0000313" key="7">
    <source>
        <dbReference type="EMBL" id="KXV56972.1"/>
    </source>
</evidence>
<evidence type="ECO:0000256" key="4">
    <source>
        <dbReference type="ARBA" id="ARBA00022691"/>
    </source>
</evidence>
<dbReference type="PATRIC" id="fig|104102.12.peg.1353"/>
<feature type="binding site" evidence="6">
    <location>
        <position position="297"/>
    </location>
    <ligand>
        <name>S-adenosyl-L-methionine</name>
        <dbReference type="ChEBI" id="CHEBI:59789"/>
    </ligand>
</feature>